<proteinExistence type="predicted"/>
<dbReference type="GO" id="GO:0016491">
    <property type="term" value="F:oxidoreductase activity"/>
    <property type="evidence" value="ECO:0007669"/>
    <property type="project" value="UniProtKB-KW"/>
</dbReference>
<evidence type="ECO:0000313" key="1">
    <source>
        <dbReference type="EMBL" id="CBX69848.1"/>
    </source>
</evidence>
<evidence type="ECO:0008006" key="2">
    <source>
        <dbReference type="Google" id="ProtNLM"/>
    </source>
</evidence>
<accession>F4MVJ0</accession>
<gene>
    <name evidence="1" type="ORF">YEW_DX16760</name>
</gene>
<keyword evidence="1" id="KW-0560">Oxidoreductase</keyword>
<reference evidence="1" key="1">
    <citation type="journal article" date="2011" name="BMC Genomics">
        <title>Shotgun sequencing of Yersinia enterocolitica strain W22703 (biotype 2, serotype O:9): genomic evidence for oscillation between invertebrates and mammals.</title>
        <authorList>
            <person name="Fuchs T.M."/>
            <person name="Brandt K."/>
            <person name="Starke M."/>
            <person name="Rattei T."/>
        </authorList>
    </citation>
    <scope>NUCLEOTIDE SEQUENCE</scope>
</reference>
<dbReference type="AlphaFoldDB" id="F4MVJ0"/>
<name>F4MVJ0_YEREN</name>
<organism evidence="1">
    <name type="scientific">Yersinia enterocolitica W22703</name>
    <dbReference type="NCBI Taxonomy" id="913028"/>
    <lineage>
        <taxon>Bacteria</taxon>
        <taxon>Pseudomonadati</taxon>
        <taxon>Pseudomonadota</taxon>
        <taxon>Gammaproteobacteria</taxon>
        <taxon>Enterobacterales</taxon>
        <taxon>Yersiniaceae</taxon>
        <taxon>Yersinia</taxon>
    </lineage>
</organism>
<dbReference type="EMBL" id="FR718508">
    <property type="protein sequence ID" value="CBX69848.1"/>
    <property type="molecule type" value="Genomic_DNA"/>
</dbReference>
<sequence length="165" mass="17780">MAQLARRYGELAQGGTVRVLPGPTGERNTYALLPRQRILCLADTEADALTQLAAVLAIGSEVLWPENTVQTDLFRTLPAVVKSRITLTKDWQTANIAFDGVIYHGDADQLRILCEQIAQIDGPIISVQGFARGETNILLERLLIEHSLSVNTAAAGGNASLMTIG</sequence>
<protein>
    <recommendedName>
        <fullName evidence="2">Aldehyde dehydrogenase domain-containing protein</fullName>
    </recommendedName>
</protein>